<dbReference type="Proteomes" id="UP000256304">
    <property type="component" value="Unassembled WGS sequence"/>
</dbReference>
<dbReference type="Gene3D" id="3.20.20.450">
    <property type="entry name" value="EAL domain"/>
    <property type="match status" value="1"/>
</dbReference>
<dbReference type="InterPro" id="IPR001633">
    <property type="entry name" value="EAL_dom"/>
</dbReference>
<protein>
    <submittedName>
        <fullName evidence="4">Diguanylate cyclase (GGDEF)-like protein</fullName>
    </submittedName>
</protein>
<dbReference type="InterPro" id="IPR052155">
    <property type="entry name" value="Biofilm_reg_signaling"/>
</dbReference>
<dbReference type="PANTHER" id="PTHR44757:SF2">
    <property type="entry name" value="BIOFILM ARCHITECTURE MAINTENANCE PROTEIN MBAA"/>
    <property type="match status" value="1"/>
</dbReference>
<dbReference type="CDD" id="cd01949">
    <property type="entry name" value="GGDEF"/>
    <property type="match status" value="1"/>
</dbReference>
<comment type="caution">
    <text evidence="4">The sequence shown here is derived from an EMBL/GenBank/DDBJ whole genome shotgun (WGS) entry which is preliminary data.</text>
</comment>
<dbReference type="Gene3D" id="3.30.70.270">
    <property type="match status" value="1"/>
</dbReference>
<dbReference type="PROSITE" id="PS50883">
    <property type="entry name" value="EAL"/>
    <property type="match status" value="1"/>
</dbReference>
<proteinExistence type="predicted"/>
<evidence type="ECO:0000259" key="2">
    <source>
        <dbReference type="PROSITE" id="PS50883"/>
    </source>
</evidence>
<evidence type="ECO:0000313" key="4">
    <source>
        <dbReference type="EMBL" id="REE86509.1"/>
    </source>
</evidence>
<feature type="transmembrane region" description="Helical" evidence="1">
    <location>
        <begin position="6"/>
        <end position="27"/>
    </location>
</feature>
<dbReference type="RefSeq" id="WP_181909511.1">
    <property type="nucleotide sequence ID" value="NZ_QTTN01000010.1"/>
</dbReference>
<dbReference type="SMART" id="SM00267">
    <property type="entry name" value="GGDEF"/>
    <property type="match status" value="1"/>
</dbReference>
<dbReference type="SUPFAM" id="SSF55073">
    <property type="entry name" value="Nucleotide cyclase"/>
    <property type="match status" value="1"/>
</dbReference>
<accession>A0A3D9SD00</accession>
<dbReference type="SUPFAM" id="SSF141868">
    <property type="entry name" value="EAL domain-like"/>
    <property type="match status" value="1"/>
</dbReference>
<dbReference type="Pfam" id="PF00990">
    <property type="entry name" value="GGDEF"/>
    <property type="match status" value="1"/>
</dbReference>
<evidence type="ECO:0000256" key="1">
    <source>
        <dbReference type="SAM" id="Phobius"/>
    </source>
</evidence>
<sequence length="762" mass="85890">MTPSFKPFLFILIISTVLVAGISFYSYSQSKVILKERMTLATQQTVMQTVDELNLMLRSYEDLTYNVITDAGILSSLQTYGDMQSDELDRYNAANQIKSILSVRFFNKADIKDVHLFPLDTSAKEISTVGPSESRLAYVNSDWYKQAIAGDGRNVWLETRRNGFLGVESPSFAISRILKLTSGIKFILFIEISSQEVNDELAETQLGKTGELVLLNDASLLLSQSHQGIIGDKYRIPLLAPDKTNRDETKYLMRKAFVQVDGKEHLVVTSKLASTGWTVEAVFPVNELIQDTAKLRNTMLISIVLIGIATFLINFFYQRRLSNAAIRYMAYHDHLTDLANRKLFNELLDREVVLSKQQGLRFAVLFIDLDRLKLINDTFGHGAGDKLLVDIGAKLKQHLPKSYTTARFGGDEFLVLMPNVKDDFEIEVVIHELAALIQQPIYYQDKELFVSASIGVSMYPQDGDSGPALIKNADMAMYSVKESGRSNHRFYDAEMDKKSYGKFELERDLRKALEREQLLLVYQPQVHVESGEVVGVEALVRWKHHEQGMISPADFIPIAEETRLIIPIGEWILYTACRQNKSWQDAGLPPVHVSVNLSIHQFQSPGIVDNVAYILRETGLAPQYLELEITESIAMHDVEQVIRTLQGLSDLGVKISIDDFGTGYSSLSYLKNFPIERLKVDKSFLDNMIESPKERAIVGSIIVMSHSLGLKVTAEGVENVEQVQLLRELNCDDAQGYYYSRPLFPDDCAKRIAENAIYAGRG</sequence>
<dbReference type="CDD" id="cd01948">
    <property type="entry name" value="EAL"/>
    <property type="match status" value="1"/>
</dbReference>
<feature type="transmembrane region" description="Helical" evidence="1">
    <location>
        <begin position="298"/>
        <end position="317"/>
    </location>
</feature>
<dbReference type="InterPro" id="IPR043128">
    <property type="entry name" value="Rev_trsase/Diguanyl_cyclase"/>
</dbReference>
<dbReference type="Gene3D" id="3.30.450.20">
    <property type="entry name" value="PAS domain"/>
    <property type="match status" value="1"/>
</dbReference>
<dbReference type="NCBIfam" id="TIGR00254">
    <property type="entry name" value="GGDEF"/>
    <property type="match status" value="1"/>
</dbReference>
<dbReference type="SMART" id="SM00052">
    <property type="entry name" value="EAL"/>
    <property type="match status" value="1"/>
</dbReference>
<evidence type="ECO:0000313" key="5">
    <source>
        <dbReference type="Proteomes" id="UP000256304"/>
    </source>
</evidence>
<name>A0A3D9SD00_9BACL</name>
<feature type="domain" description="EAL" evidence="2">
    <location>
        <begin position="502"/>
        <end position="756"/>
    </location>
</feature>
<dbReference type="PANTHER" id="PTHR44757">
    <property type="entry name" value="DIGUANYLATE CYCLASE DGCP"/>
    <property type="match status" value="1"/>
</dbReference>
<evidence type="ECO:0000259" key="3">
    <source>
        <dbReference type="PROSITE" id="PS50887"/>
    </source>
</evidence>
<organism evidence="4 5">
    <name type="scientific">Paenibacillus taihuensis</name>
    <dbReference type="NCBI Taxonomy" id="1156355"/>
    <lineage>
        <taxon>Bacteria</taxon>
        <taxon>Bacillati</taxon>
        <taxon>Bacillota</taxon>
        <taxon>Bacilli</taxon>
        <taxon>Bacillales</taxon>
        <taxon>Paenibacillaceae</taxon>
        <taxon>Paenibacillus</taxon>
    </lineage>
</organism>
<dbReference type="EMBL" id="QTTN01000010">
    <property type="protein sequence ID" value="REE86509.1"/>
    <property type="molecule type" value="Genomic_DNA"/>
</dbReference>
<dbReference type="Pfam" id="PF00563">
    <property type="entry name" value="EAL"/>
    <property type="match status" value="1"/>
</dbReference>
<keyword evidence="1" id="KW-0812">Transmembrane</keyword>
<dbReference type="FunFam" id="3.20.20.450:FF:000001">
    <property type="entry name" value="Cyclic di-GMP phosphodiesterase yahA"/>
    <property type="match status" value="1"/>
</dbReference>
<dbReference type="PROSITE" id="PS50887">
    <property type="entry name" value="GGDEF"/>
    <property type="match status" value="1"/>
</dbReference>
<reference evidence="4 5" key="1">
    <citation type="submission" date="2018-08" db="EMBL/GenBank/DDBJ databases">
        <title>Genomic Encyclopedia of Type Strains, Phase III (KMG-III): the genomes of soil and plant-associated and newly described type strains.</title>
        <authorList>
            <person name="Whitman W."/>
        </authorList>
    </citation>
    <scope>NUCLEOTIDE SEQUENCE [LARGE SCALE GENOMIC DNA]</scope>
    <source>
        <strain evidence="4 5">CGMCC 1.10966</strain>
    </source>
</reference>
<feature type="domain" description="GGDEF" evidence="3">
    <location>
        <begin position="360"/>
        <end position="493"/>
    </location>
</feature>
<dbReference type="InterPro" id="IPR035919">
    <property type="entry name" value="EAL_sf"/>
</dbReference>
<gene>
    <name evidence="4" type="ORF">A8990_110118</name>
</gene>
<dbReference type="AlphaFoldDB" id="A0A3D9SD00"/>
<keyword evidence="5" id="KW-1185">Reference proteome</keyword>
<keyword evidence="1" id="KW-1133">Transmembrane helix</keyword>
<keyword evidence="1" id="KW-0472">Membrane</keyword>
<dbReference type="InterPro" id="IPR000160">
    <property type="entry name" value="GGDEF_dom"/>
</dbReference>
<dbReference type="InterPro" id="IPR029787">
    <property type="entry name" value="Nucleotide_cyclase"/>
</dbReference>